<gene>
    <name evidence="1" type="ORF">IAC10_02020</name>
</gene>
<comment type="caution">
    <text evidence="1">The sequence shown here is derived from an EMBL/GenBank/DDBJ whole genome shotgun (WGS) entry which is preliminary data.</text>
</comment>
<accession>A0A9D1EWX4</accession>
<name>A0A9D1EWX4_9BACT</name>
<reference evidence="1" key="1">
    <citation type="submission" date="2020-10" db="EMBL/GenBank/DDBJ databases">
        <authorList>
            <person name="Gilroy R."/>
        </authorList>
    </citation>
    <scope>NUCLEOTIDE SEQUENCE</scope>
    <source>
        <strain evidence="1">6276</strain>
    </source>
</reference>
<evidence type="ECO:0000313" key="1">
    <source>
        <dbReference type="EMBL" id="HIS35395.1"/>
    </source>
</evidence>
<organism evidence="1 2">
    <name type="scientific">Candidatus Scatousia excrementigallinarum</name>
    <dbReference type="NCBI Taxonomy" id="2840935"/>
    <lineage>
        <taxon>Bacteria</taxon>
        <taxon>Candidatus Scatousia</taxon>
    </lineage>
</organism>
<sequence length="247" mass="28673">MSINTKFFPINNRDISLLQKSRQIFSDCYLTSTLNSLTRNDFGRNLLKQNIQKSLNSDIYKIHFPGSPEKPKDIFVTETEINNLVLTDKYANIINHGFEENSIQKAVELAMNKLIQKYPRIKSLICRYADSVENFEYNFPSEFMSIFTGKQPTVINEKSLRMSLKSKQKQVFEILKEINNSNGDFNFVAGTGFKRKSEFDDWHCFTVQDVNLKNNSITLYNTRICSSTVLNINTFIDKFKYLAGYIN</sequence>
<proteinExistence type="predicted"/>
<evidence type="ECO:0000313" key="2">
    <source>
        <dbReference type="Proteomes" id="UP000823928"/>
    </source>
</evidence>
<dbReference type="AlphaFoldDB" id="A0A9D1EWX4"/>
<dbReference type="Proteomes" id="UP000823928">
    <property type="component" value="Unassembled WGS sequence"/>
</dbReference>
<reference evidence="1" key="2">
    <citation type="journal article" date="2021" name="PeerJ">
        <title>Extensive microbial diversity within the chicken gut microbiome revealed by metagenomics and culture.</title>
        <authorList>
            <person name="Gilroy R."/>
            <person name="Ravi A."/>
            <person name="Getino M."/>
            <person name="Pursley I."/>
            <person name="Horton D.L."/>
            <person name="Alikhan N.F."/>
            <person name="Baker D."/>
            <person name="Gharbi K."/>
            <person name="Hall N."/>
            <person name="Watson M."/>
            <person name="Adriaenssens E.M."/>
            <person name="Foster-Nyarko E."/>
            <person name="Jarju S."/>
            <person name="Secka A."/>
            <person name="Antonio M."/>
            <person name="Oren A."/>
            <person name="Chaudhuri R.R."/>
            <person name="La Ragione R."/>
            <person name="Hildebrand F."/>
            <person name="Pallen M.J."/>
        </authorList>
    </citation>
    <scope>NUCLEOTIDE SEQUENCE</scope>
    <source>
        <strain evidence="1">6276</strain>
    </source>
</reference>
<protein>
    <submittedName>
        <fullName evidence="1">Uncharacterized protein</fullName>
    </submittedName>
</protein>
<dbReference type="EMBL" id="DVIU01000041">
    <property type="protein sequence ID" value="HIS35395.1"/>
    <property type="molecule type" value="Genomic_DNA"/>
</dbReference>